<keyword evidence="2" id="KW-1185">Reference proteome</keyword>
<name>A0ABU8WFT8_9BURK</name>
<dbReference type="RefSeq" id="WP_340341537.1">
    <property type="nucleotide sequence ID" value="NZ_JBBKZT010000003.1"/>
</dbReference>
<comment type="caution">
    <text evidence="1">The sequence shown here is derived from an EMBL/GenBank/DDBJ whole genome shotgun (WGS) entry which is preliminary data.</text>
</comment>
<sequence length="59" mass="6561">MAAQIITIAELEYLASLARLNVVKEPSAYLVKRGQQVLYRSADPADVHGWLAAWVAHVR</sequence>
<proteinExistence type="predicted"/>
<dbReference type="EMBL" id="JBBKZT010000003">
    <property type="protein sequence ID" value="MEJ8846373.1"/>
    <property type="molecule type" value="Genomic_DNA"/>
</dbReference>
<reference evidence="1 2" key="1">
    <citation type="submission" date="2024-03" db="EMBL/GenBank/DDBJ databases">
        <title>Novel species of the genus Variovorax.</title>
        <authorList>
            <person name="Liu Q."/>
            <person name="Xin Y.-H."/>
        </authorList>
    </citation>
    <scope>NUCLEOTIDE SEQUENCE [LARGE SCALE GENOMIC DNA]</scope>
    <source>
        <strain evidence="1 2">KACC 18900</strain>
    </source>
</reference>
<evidence type="ECO:0000313" key="1">
    <source>
        <dbReference type="EMBL" id="MEJ8846373.1"/>
    </source>
</evidence>
<gene>
    <name evidence="1" type="ORF">WKW82_06920</name>
</gene>
<evidence type="ECO:0000313" key="2">
    <source>
        <dbReference type="Proteomes" id="UP001385892"/>
    </source>
</evidence>
<protein>
    <submittedName>
        <fullName evidence="1">Uncharacterized protein</fullName>
    </submittedName>
</protein>
<organism evidence="1 2">
    <name type="scientific">Variovorax rhizosphaerae</name>
    <dbReference type="NCBI Taxonomy" id="1836200"/>
    <lineage>
        <taxon>Bacteria</taxon>
        <taxon>Pseudomonadati</taxon>
        <taxon>Pseudomonadota</taxon>
        <taxon>Betaproteobacteria</taxon>
        <taxon>Burkholderiales</taxon>
        <taxon>Comamonadaceae</taxon>
        <taxon>Variovorax</taxon>
    </lineage>
</organism>
<dbReference type="Proteomes" id="UP001385892">
    <property type="component" value="Unassembled WGS sequence"/>
</dbReference>
<accession>A0ABU8WFT8</accession>